<dbReference type="EMBL" id="CP030118">
    <property type="protein sequence ID" value="QDL11618.1"/>
    <property type="molecule type" value="Genomic_DNA"/>
</dbReference>
<dbReference type="InterPro" id="IPR000644">
    <property type="entry name" value="CBS_dom"/>
</dbReference>
<evidence type="ECO:0000313" key="15">
    <source>
        <dbReference type="EMBL" id="QDL11618.1"/>
    </source>
</evidence>
<dbReference type="GO" id="GO:0000049">
    <property type="term" value="F:tRNA binding"/>
    <property type="evidence" value="ECO:0007669"/>
    <property type="project" value="UniProtKB-KW"/>
</dbReference>
<evidence type="ECO:0000256" key="3">
    <source>
        <dbReference type="ARBA" id="ARBA00022555"/>
    </source>
</evidence>
<dbReference type="SUPFAM" id="SSF64182">
    <property type="entry name" value="DHH phosphoesterases"/>
    <property type="match status" value="1"/>
</dbReference>
<reference evidence="15 16" key="1">
    <citation type="submission" date="2018-06" db="EMBL/GenBank/DDBJ databases">
        <title>Comparative genomics of Brasilonema spp. strains.</title>
        <authorList>
            <person name="Alvarenga D.O."/>
            <person name="Fiore M.F."/>
            <person name="Varani A.M."/>
        </authorList>
    </citation>
    <scope>NUCLEOTIDE SEQUENCE [LARGE SCALE GENOMIC DNA]</scope>
    <source>
        <strain evidence="15 16">CENA114</strain>
    </source>
</reference>
<evidence type="ECO:0000256" key="6">
    <source>
        <dbReference type="ARBA" id="ARBA00022695"/>
    </source>
</evidence>
<evidence type="ECO:0000256" key="8">
    <source>
        <dbReference type="ARBA" id="ARBA00022741"/>
    </source>
</evidence>
<dbReference type="SUPFAM" id="SSF81301">
    <property type="entry name" value="Nucleotidyltransferase"/>
    <property type="match status" value="1"/>
</dbReference>
<dbReference type="InterPro" id="IPR046342">
    <property type="entry name" value="CBS_dom_sf"/>
</dbReference>
<feature type="domain" description="CBS" evidence="14">
    <location>
        <begin position="383"/>
        <end position="438"/>
    </location>
</feature>
<accession>A0A856MLQ0</accession>
<dbReference type="PANTHER" id="PTHR47788:SF1">
    <property type="entry name" value="A-ADDING TRNA NUCLEOTIDYLTRANSFERASE"/>
    <property type="match status" value="1"/>
</dbReference>
<dbReference type="Pfam" id="PF00571">
    <property type="entry name" value="CBS"/>
    <property type="match status" value="2"/>
</dbReference>
<dbReference type="GO" id="GO:0046872">
    <property type="term" value="F:metal ion binding"/>
    <property type="evidence" value="ECO:0007669"/>
    <property type="project" value="UniProtKB-KW"/>
</dbReference>
<keyword evidence="10 12" id="KW-0694">RNA-binding</keyword>
<comment type="cofactor">
    <cofactor evidence="1">
        <name>Mg(2+)</name>
        <dbReference type="ChEBI" id="CHEBI:18420"/>
    </cofactor>
</comment>
<dbReference type="Gene3D" id="3.10.580.10">
    <property type="entry name" value="CBS-domain"/>
    <property type="match status" value="1"/>
</dbReference>
<evidence type="ECO:0000256" key="5">
    <source>
        <dbReference type="ARBA" id="ARBA00022694"/>
    </source>
</evidence>
<organism evidence="15 16">
    <name type="scientific">Brasilonema sennae CENA114</name>
    <dbReference type="NCBI Taxonomy" id="415709"/>
    <lineage>
        <taxon>Bacteria</taxon>
        <taxon>Bacillati</taxon>
        <taxon>Cyanobacteriota</taxon>
        <taxon>Cyanophyceae</taxon>
        <taxon>Nostocales</taxon>
        <taxon>Scytonemataceae</taxon>
        <taxon>Brasilonema</taxon>
        <taxon>Bromeliae group (in: Brasilonema)</taxon>
    </lineage>
</organism>
<evidence type="ECO:0000256" key="11">
    <source>
        <dbReference type="PROSITE-ProRule" id="PRU00703"/>
    </source>
</evidence>
<evidence type="ECO:0000256" key="9">
    <source>
        <dbReference type="ARBA" id="ARBA00022842"/>
    </source>
</evidence>
<dbReference type="CDD" id="cd04595">
    <property type="entry name" value="CBS_pair_DHH_polyA_Pol_assoc"/>
    <property type="match status" value="1"/>
</dbReference>
<evidence type="ECO:0000256" key="2">
    <source>
        <dbReference type="ARBA" id="ARBA00007265"/>
    </source>
</evidence>
<keyword evidence="16" id="KW-1185">Reference proteome</keyword>
<dbReference type="Proteomes" id="UP000503129">
    <property type="component" value="Chromosome"/>
</dbReference>
<evidence type="ECO:0000256" key="7">
    <source>
        <dbReference type="ARBA" id="ARBA00022723"/>
    </source>
</evidence>
<protein>
    <submittedName>
        <fullName evidence="15">Poly(A) polymerase</fullName>
    </submittedName>
</protein>
<keyword evidence="9" id="KW-0460">Magnesium</keyword>
<dbReference type="CDD" id="cd05398">
    <property type="entry name" value="NT_ClassII-CCAase"/>
    <property type="match status" value="1"/>
</dbReference>
<evidence type="ECO:0000256" key="10">
    <source>
        <dbReference type="ARBA" id="ARBA00022884"/>
    </source>
</evidence>
<evidence type="ECO:0000256" key="12">
    <source>
        <dbReference type="RuleBase" id="RU003953"/>
    </source>
</evidence>
<dbReference type="SMART" id="SM00116">
    <property type="entry name" value="CBS"/>
    <property type="match status" value="2"/>
</dbReference>
<gene>
    <name evidence="15" type="ORF">DP114_30305</name>
</gene>
<feature type="compositionally biased region" description="Basic and acidic residues" evidence="13">
    <location>
        <begin position="433"/>
        <end position="445"/>
    </location>
</feature>
<dbReference type="Pfam" id="PF01743">
    <property type="entry name" value="PolyA_pol"/>
    <property type="match status" value="1"/>
</dbReference>
<keyword evidence="7" id="KW-0479">Metal-binding</keyword>
<comment type="similarity">
    <text evidence="2 12">Belongs to the tRNA nucleotidyltransferase/poly(A) polymerase family.</text>
</comment>
<dbReference type="GO" id="GO:0016779">
    <property type="term" value="F:nucleotidyltransferase activity"/>
    <property type="evidence" value="ECO:0007669"/>
    <property type="project" value="UniProtKB-KW"/>
</dbReference>
<dbReference type="AlphaFoldDB" id="A0A856MLQ0"/>
<dbReference type="RefSeq" id="WP_171977860.1">
    <property type="nucleotide sequence ID" value="NZ_CAWOXK010000001.1"/>
</dbReference>
<evidence type="ECO:0000256" key="13">
    <source>
        <dbReference type="SAM" id="MobiDB-lite"/>
    </source>
</evidence>
<dbReference type="PROSITE" id="PS51371">
    <property type="entry name" value="CBS"/>
    <property type="match status" value="2"/>
</dbReference>
<dbReference type="GO" id="GO:0008033">
    <property type="term" value="P:tRNA processing"/>
    <property type="evidence" value="ECO:0007669"/>
    <property type="project" value="UniProtKB-KW"/>
</dbReference>
<dbReference type="SUPFAM" id="SSF54631">
    <property type="entry name" value="CBS-domain pair"/>
    <property type="match status" value="1"/>
</dbReference>
<keyword evidence="5" id="KW-0819">tRNA processing</keyword>
<name>A0A856MLQ0_9CYAN</name>
<dbReference type="Gene3D" id="3.10.310.30">
    <property type="match status" value="1"/>
</dbReference>
<dbReference type="Pfam" id="PF01368">
    <property type="entry name" value="DHH"/>
    <property type="match status" value="1"/>
</dbReference>
<dbReference type="InterPro" id="IPR038763">
    <property type="entry name" value="DHH_sf"/>
</dbReference>
<evidence type="ECO:0000256" key="4">
    <source>
        <dbReference type="ARBA" id="ARBA00022679"/>
    </source>
</evidence>
<evidence type="ECO:0000313" key="16">
    <source>
        <dbReference type="Proteomes" id="UP000503129"/>
    </source>
</evidence>
<dbReference type="SUPFAM" id="SSF81891">
    <property type="entry name" value="Poly A polymerase C-terminal region-like"/>
    <property type="match status" value="1"/>
</dbReference>
<dbReference type="GO" id="GO:0000166">
    <property type="term" value="F:nucleotide binding"/>
    <property type="evidence" value="ECO:0007669"/>
    <property type="project" value="UniProtKB-KW"/>
</dbReference>
<dbReference type="InterPro" id="IPR043519">
    <property type="entry name" value="NT_sf"/>
</dbReference>
<dbReference type="PANTHER" id="PTHR47788">
    <property type="entry name" value="POLYA POLYMERASE"/>
    <property type="match status" value="1"/>
</dbReference>
<dbReference type="InterPro" id="IPR002646">
    <property type="entry name" value="PolA_pol_head_dom"/>
</dbReference>
<dbReference type="Gene3D" id="1.10.3090.10">
    <property type="entry name" value="cca-adding enzyme, domain 2"/>
    <property type="match status" value="1"/>
</dbReference>
<keyword evidence="8" id="KW-0547">Nucleotide-binding</keyword>
<dbReference type="Gene3D" id="3.90.1640.10">
    <property type="entry name" value="inorganic pyrophosphatase (n-terminal core)"/>
    <property type="match status" value="1"/>
</dbReference>
<evidence type="ECO:0000256" key="1">
    <source>
        <dbReference type="ARBA" id="ARBA00001946"/>
    </source>
</evidence>
<dbReference type="InterPro" id="IPR052390">
    <property type="entry name" value="tRNA_nt/polyA_polymerase"/>
</dbReference>
<sequence>MDLILCHTTADFDSLGAAVGLTRLLPGSKIVLSGGSHPSVGDFLALHRDEYQLMERRSVNPDEIRSLIVVDTQQRDRIGKAAEWLELPHIKKIIIYDHHQEQLGDIPATEINISPVGATTTLIVEQLQKQHISLTAAEATVMALGIHVDTGSLTFDYTTPRDALALAWLMQQGASLSVVSQYVDPGLSPQLQQLLKVSLEKIQHIYIRGNKIAWVNLKTDNFVPGLSSLASQLVELTEIDALLLFNEYALAEGESRLTVIGRSQIQGIHLNELFQPLGGGGHSQAASLNLRGVNSQEILNQLLEGIKATIPYPPITRDLMSSPVRTIRPETTIAEAQRTLLRYGHSGLCVADAQGQLLGIISRRDLDIALHHGFSHAPVKGYMTVNMRTITPETTLPEIESVMVTYDIGRLPVLENGQLVGIVTRTDVLRQLHQEQQRGRGKEEQSGGGGQKNIKSPTLEELHSRLAPQLWQLLTKASQEAEKRGWHLYLVGGAVRDLLLAEEASGTLLIKDIDLVVDGFHKTAEVGAGVELAKALQQLYPTARLEIHGAFQTAALLWHKDPELDSLWVDIATARTEFYPYPAANPEVEASSIRQDLYRRDFTINAMALQLTPPRAGALLDFFGGLLDLQAKQIRVLHANSFIEDPTRIYRGVRFAMRLGFHLEPQTEEYIRYAINSGVYDRTTRENSKTPALQTRLKTELKHILEAPYWKPALQLLGDLGALQCIHPTLKIDEELLGQLRLLERCLRRFDSQQTLIHWQMRLEALIAHLAAEYRGHVAKNLQLPEDSINRLYCIAQHQQKVNKNISSLEAEGGVDEVRPSQIEQLLRQYDVPMLILIAVQSSRGVRRKIWQYLTVWRNIQPILNGNDLRKLGYKPGPQYRQMLNDLLAATLDGVVCNRDEAEEFLAKHYPQL</sequence>
<feature type="domain" description="CBS" evidence="14">
    <location>
        <begin position="320"/>
        <end position="379"/>
    </location>
</feature>
<keyword evidence="6" id="KW-0548">Nucleotidyltransferase</keyword>
<evidence type="ECO:0000259" key="14">
    <source>
        <dbReference type="PROSITE" id="PS51371"/>
    </source>
</evidence>
<keyword evidence="3" id="KW-0820">tRNA-binding</keyword>
<keyword evidence="4 12" id="KW-0808">Transferase</keyword>
<keyword evidence="11" id="KW-0129">CBS domain</keyword>
<dbReference type="KEGG" id="bsen:DP114_30305"/>
<dbReference type="InterPro" id="IPR001667">
    <property type="entry name" value="DDH_dom"/>
</dbReference>
<dbReference type="Gene3D" id="3.30.460.10">
    <property type="entry name" value="Beta Polymerase, domain 2"/>
    <property type="match status" value="1"/>
</dbReference>
<feature type="region of interest" description="Disordered" evidence="13">
    <location>
        <begin position="433"/>
        <end position="455"/>
    </location>
</feature>
<proteinExistence type="inferred from homology"/>